<dbReference type="Proteomes" id="UP000572817">
    <property type="component" value="Unassembled WGS sequence"/>
</dbReference>
<gene>
    <name evidence="1" type="ORF">GTA08_BOTSDO04831</name>
</gene>
<dbReference type="OrthoDB" id="10261951at2759"/>
<dbReference type="AlphaFoldDB" id="A0A8H4IWW3"/>
<evidence type="ECO:0000313" key="2">
    <source>
        <dbReference type="Proteomes" id="UP000572817"/>
    </source>
</evidence>
<comment type="caution">
    <text evidence="1">The sequence shown here is derived from an EMBL/GenBank/DDBJ whole genome shotgun (WGS) entry which is preliminary data.</text>
</comment>
<accession>A0A8H4IWW3</accession>
<reference evidence="1" key="1">
    <citation type="submission" date="2020-04" db="EMBL/GenBank/DDBJ databases">
        <title>Genome Assembly and Annotation of Botryosphaeria dothidea sdau 11-99, a Latent Pathogen of Apple Fruit Ring Rot in China.</title>
        <authorList>
            <person name="Yu C."/>
            <person name="Diao Y."/>
            <person name="Lu Q."/>
            <person name="Zhao J."/>
            <person name="Cui S."/>
            <person name="Peng C."/>
            <person name="He B."/>
            <person name="Liu H."/>
        </authorList>
    </citation>
    <scope>NUCLEOTIDE SEQUENCE [LARGE SCALE GENOMIC DNA]</scope>
    <source>
        <strain evidence="1">Sdau11-99</strain>
    </source>
</reference>
<protein>
    <submittedName>
        <fullName evidence="1">Transcription factor bzip protein</fullName>
    </submittedName>
</protein>
<organism evidence="1 2">
    <name type="scientific">Botryosphaeria dothidea</name>
    <dbReference type="NCBI Taxonomy" id="55169"/>
    <lineage>
        <taxon>Eukaryota</taxon>
        <taxon>Fungi</taxon>
        <taxon>Dikarya</taxon>
        <taxon>Ascomycota</taxon>
        <taxon>Pezizomycotina</taxon>
        <taxon>Dothideomycetes</taxon>
        <taxon>Dothideomycetes incertae sedis</taxon>
        <taxon>Botryosphaeriales</taxon>
        <taxon>Botryosphaeriaceae</taxon>
        <taxon>Botryosphaeria</taxon>
    </lineage>
</organism>
<sequence length="333" mass="37522">MADLSIHSEVPGIWSFNYQMGPSAYGHAMARSQSLLGNITISNSTFSDHVSSIRVCIGEKWQNIMRNESPNSRLLKLHQAVSLMFSMFQGLTRPLAMSWYTPTRLYKYISSLIAWQLQPSREMYTRLHPRFRPTALQVSESYPSIIDWCPFAAVRDQLILTHAANPRLDEVMLDLSHSYCVEADLSTLVGTVPHPSPGYICIWDLIQAMGDTNIAPADNFNPEYPGFQLPAPTPAALFMSPDHARLVFRLLRIVDDGLTVFKLDPTFFDKYPELYSPALADVMASGMPLKPPPEALLHHARLPPPPTRMELGTLTLYRHLADWVLNVVCDAPW</sequence>
<keyword evidence="2" id="KW-1185">Reference proteome</keyword>
<evidence type="ECO:0000313" key="1">
    <source>
        <dbReference type="EMBL" id="KAF4307868.1"/>
    </source>
</evidence>
<name>A0A8H4IWW3_9PEZI</name>
<dbReference type="EMBL" id="WWBZ02000022">
    <property type="protein sequence ID" value="KAF4307868.1"/>
    <property type="molecule type" value="Genomic_DNA"/>
</dbReference>
<dbReference type="InterPro" id="IPR021833">
    <property type="entry name" value="DUF3425"/>
</dbReference>
<dbReference type="Pfam" id="PF11905">
    <property type="entry name" value="DUF3425"/>
    <property type="match status" value="1"/>
</dbReference>
<proteinExistence type="predicted"/>